<dbReference type="EMBL" id="LS992154">
    <property type="protein sequence ID" value="SYX09408.1"/>
    <property type="molecule type" value="Genomic_DNA"/>
</dbReference>
<proteinExistence type="predicted"/>
<name>A0A3B0PTA9_9CHLA</name>
<dbReference type="RefSeq" id="WP_117274684.1">
    <property type="nucleotide sequence ID" value="NZ_LS992154.1"/>
</dbReference>
<accession>A0A3B0PTA9</accession>
<evidence type="ECO:0000313" key="3">
    <source>
        <dbReference type="Proteomes" id="UP000258476"/>
    </source>
</evidence>
<protein>
    <submittedName>
        <fullName evidence="2">Uncharacterized protein</fullName>
    </submittedName>
</protein>
<evidence type="ECO:0000313" key="2">
    <source>
        <dbReference type="EMBL" id="SYX09408.1"/>
    </source>
</evidence>
<dbReference type="KEGG" id="chla:C834K_0977"/>
<feature type="compositionally biased region" description="Gly residues" evidence="1">
    <location>
        <begin position="428"/>
        <end position="437"/>
    </location>
</feature>
<gene>
    <name evidence="2" type="ORF">C834K_0977</name>
</gene>
<feature type="region of interest" description="Disordered" evidence="1">
    <location>
        <begin position="409"/>
        <end position="437"/>
    </location>
</feature>
<dbReference type="AlphaFoldDB" id="A0A3B0PTA9"/>
<dbReference type="OrthoDB" id="18797at2"/>
<evidence type="ECO:0000256" key="1">
    <source>
        <dbReference type="SAM" id="MobiDB-lite"/>
    </source>
</evidence>
<sequence length="437" mass="48840">MHQLFSIGYSLISIAALLWMVCGAPNHLENLYSISLNFEGSNGKQKTFPMAQNVSSGIWSLEFSELRERLPDLRQELIFLGSNKRPDAPGGKFFLELATSKDSCVAGVNEKIYLQVIPSPEGGVFTFSPEGKPTDLWLECRPLSMDNRIEVKVRLMSVNKELVVSPKERETLFLTAPAKGLESWEIGGIRVDASFPVKQKIRRVGTDKFLLMHGGSDYADKAVKERVDFVSLSDENYSRYLAVGDILLWDGNCWETCGEFRGESSQAPLLEVKKIDEKVMVIELWNVGGTSHQSMSLVKTMSSPIEITEIVKEFEFIGMRSWSRPIIQAGGQRMILSPDDWVVYTGKTWEKISRKEQLEDYLSGKTQGPLLVFDKLEKDSREFVVRAHVFNAQRTLVESVTLPLKQGFDSGSSSAKEEVHPGRQSLVGGEGTNRGGS</sequence>
<reference evidence="3" key="1">
    <citation type="submission" date="2017-11" db="EMBL/GenBank/DDBJ databases">
        <authorList>
            <person name="Seth-Smith MB H."/>
        </authorList>
    </citation>
    <scope>NUCLEOTIDE SEQUENCE [LARGE SCALE GENOMIC DNA]</scope>
</reference>
<keyword evidence="3" id="KW-1185">Reference proteome</keyword>
<dbReference type="Proteomes" id="UP000258476">
    <property type="component" value="Chromosome"/>
</dbReference>
<organism evidence="2 3">
    <name type="scientific">Chlamydia poikilotherma</name>
    <dbReference type="NCBI Taxonomy" id="1967783"/>
    <lineage>
        <taxon>Bacteria</taxon>
        <taxon>Pseudomonadati</taxon>
        <taxon>Chlamydiota</taxon>
        <taxon>Chlamydiia</taxon>
        <taxon>Chlamydiales</taxon>
        <taxon>Chlamydiaceae</taxon>
        <taxon>Chlamydia/Chlamydophila group</taxon>
        <taxon>Chlamydia</taxon>
    </lineage>
</organism>